<dbReference type="InterPro" id="IPR012280">
    <property type="entry name" value="Semialdhyde_DH_dimer_dom"/>
</dbReference>
<dbReference type="RefSeq" id="WP_114278993.1">
    <property type="nucleotide sequence ID" value="NZ_QPJY01000002.1"/>
</dbReference>
<dbReference type="OrthoDB" id="9805684at2"/>
<dbReference type="SUPFAM" id="SSF51735">
    <property type="entry name" value="NAD(P)-binding Rossmann-fold domains"/>
    <property type="match status" value="1"/>
</dbReference>
<evidence type="ECO:0000313" key="3">
    <source>
        <dbReference type="EMBL" id="RCX32180.1"/>
    </source>
</evidence>
<dbReference type="Gene3D" id="3.30.360.10">
    <property type="entry name" value="Dihydrodipicolinate Reductase, domain 2"/>
    <property type="match status" value="1"/>
</dbReference>
<dbReference type="SUPFAM" id="SSF55347">
    <property type="entry name" value="Glyceraldehyde-3-phosphate dehydrogenase-like, C-terminal domain"/>
    <property type="match status" value="1"/>
</dbReference>
<comment type="similarity">
    <text evidence="1">Belongs to the aspartate-semialdehyde dehydrogenase family.</text>
</comment>
<dbReference type="PANTHER" id="PTHR46278">
    <property type="entry name" value="DEHYDROGENASE, PUTATIVE-RELATED"/>
    <property type="match status" value="1"/>
</dbReference>
<dbReference type="Proteomes" id="UP000252707">
    <property type="component" value="Unassembled WGS sequence"/>
</dbReference>
<dbReference type="GO" id="GO:0046983">
    <property type="term" value="F:protein dimerization activity"/>
    <property type="evidence" value="ECO:0007669"/>
    <property type="project" value="InterPro"/>
</dbReference>
<dbReference type="PIRSF" id="PIRSF000148">
    <property type="entry name" value="ASA_dh"/>
    <property type="match status" value="1"/>
</dbReference>
<accession>A0A369CDU7</accession>
<dbReference type="Pfam" id="PF01118">
    <property type="entry name" value="Semialdhyde_dh"/>
    <property type="match status" value="1"/>
</dbReference>
<dbReference type="InterPro" id="IPR000534">
    <property type="entry name" value="Semialdehyde_DH_NAD-bd"/>
</dbReference>
<dbReference type="GO" id="GO:0016620">
    <property type="term" value="F:oxidoreductase activity, acting on the aldehyde or oxo group of donors, NAD or NADP as acceptor"/>
    <property type="evidence" value="ECO:0007669"/>
    <property type="project" value="InterPro"/>
</dbReference>
<evidence type="ECO:0000313" key="4">
    <source>
        <dbReference type="Proteomes" id="UP000252707"/>
    </source>
</evidence>
<evidence type="ECO:0000259" key="2">
    <source>
        <dbReference type="SMART" id="SM00859"/>
    </source>
</evidence>
<dbReference type="CDD" id="cd18131">
    <property type="entry name" value="ASADH_C_bac_euk_like"/>
    <property type="match status" value="1"/>
</dbReference>
<dbReference type="GO" id="GO:0008652">
    <property type="term" value="P:amino acid biosynthetic process"/>
    <property type="evidence" value="ECO:0007669"/>
    <property type="project" value="InterPro"/>
</dbReference>
<dbReference type="SMART" id="SM00859">
    <property type="entry name" value="Semialdhyde_dh"/>
    <property type="match status" value="1"/>
</dbReference>
<dbReference type="NCBIfam" id="NF004224">
    <property type="entry name" value="PRK05671.1"/>
    <property type="match status" value="1"/>
</dbReference>
<keyword evidence="4" id="KW-1185">Reference proteome</keyword>
<gene>
    <name evidence="3" type="ORF">DFQ59_102540</name>
</gene>
<feature type="domain" description="Semialdehyde dehydrogenase NAD-binding" evidence="2">
    <location>
        <begin position="6"/>
        <end position="121"/>
    </location>
</feature>
<comment type="caution">
    <text evidence="3">The sequence shown here is derived from an EMBL/GenBank/DDBJ whole genome shotgun (WGS) entry which is preliminary data.</text>
</comment>
<reference evidence="3 4" key="1">
    <citation type="submission" date="2018-07" db="EMBL/GenBank/DDBJ databases">
        <title>Genomic Encyclopedia of Type Strains, Phase IV (KMG-IV): sequencing the most valuable type-strain genomes for metagenomic binning, comparative biology and taxonomic classification.</title>
        <authorList>
            <person name="Goeker M."/>
        </authorList>
    </citation>
    <scope>NUCLEOTIDE SEQUENCE [LARGE SCALE GENOMIC DNA]</scope>
    <source>
        <strain evidence="3 4">DSM 26407</strain>
    </source>
</reference>
<sequence length="342" mass="36702">MSGRVDIAVVGAGSSAGGSLLELLESREFPVGEVHALDIGEAVGSRLEFRNGYLSVRAIEGFDFETVQLAFFLADAGTAFEHAPRAAAAGCVVIDSSPAFRLDETVPLVIPEVNPGAVAGFRERGILSSPADTTVMLLLALEPLRHEVGIDRVDITLLHAVAGSDRRGAEELAGQTARLLNGMSVDTEVFPRQIAFNLLPQVGAFMDNGYTRGEMELVWETRRVLGDPELPLNPTLVQAPVFFGHSAVLCVHTREPIDAESARELLASAPGLEVIDEREPGGYPTPVTEAAGSDSVYVGRIRADLDLPRALNLWVVADNLRRCTALNCLRIGEILLDEMLLN</sequence>
<dbReference type="GO" id="GO:0051287">
    <property type="term" value="F:NAD binding"/>
    <property type="evidence" value="ECO:0007669"/>
    <property type="project" value="InterPro"/>
</dbReference>
<dbReference type="NCBIfam" id="NF005957">
    <property type="entry name" value="PRK08040.1"/>
    <property type="match status" value="1"/>
</dbReference>
<organism evidence="3 4">
    <name type="scientific">Thioalbus denitrificans</name>
    <dbReference type="NCBI Taxonomy" id="547122"/>
    <lineage>
        <taxon>Bacteria</taxon>
        <taxon>Pseudomonadati</taxon>
        <taxon>Pseudomonadota</taxon>
        <taxon>Gammaproteobacteria</taxon>
        <taxon>Chromatiales</taxon>
        <taxon>Ectothiorhodospiraceae</taxon>
        <taxon>Thioalbus</taxon>
    </lineage>
</organism>
<dbReference type="CDD" id="cd17894">
    <property type="entry name" value="ASADH_USG1_N"/>
    <property type="match status" value="1"/>
</dbReference>
<evidence type="ECO:0000256" key="1">
    <source>
        <dbReference type="ARBA" id="ARBA00010584"/>
    </source>
</evidence>
<proteinExistence type="inferred from homology"/>
<protein>
    <submittedName>
        <fullName evidence="3">Aspartate semialdehyde dehydrogenase</fullName>
    </submittedName>
</protein>
<name>A0A369CDU7_9GAMM</name>
<dbReference type="NCBIfam" id="NF011456">
    <property type="entry name" value="PRK14874.1"/>
    <property type="match status" value="1"/>
</dbReference>
<dbReference type="Pfam" id="PF02774">
    <property type="entry name" value="Semialdhyde_dhC"/>
    <property type="match status" value="1"/>
</dbReference>
<dbReference type="AlphaFoldDB" id="A0A369CDU7"/>
<dbReference type="Gene3D" id="3.40.50.720">
    <property type="entry name" value="NAD(P)-binding Rossmann-like Domain"/>
    <property type="match status" value="1"/>
</dbReference>
<dbReference type="PANTHER" id="PTHR46278:SF2">
    <property type="entry name" value="ASPARTATE-SEMIALDEHYDE DEHYDROGENASE"/>
    <property type="match status" value="1"/>
</dbReference>
<dbReference type="InterPro" id="IPR036291">
    <property type="entry name" value="NAD(P)-bd_dom_sf"/>
</dbReference>
<dbReference type="EMBL" id="QPJY01000002">
    <property type="protein sequence ID" value="RCX32180.1"/>
    <property type="molecule type" value="Genomic_DNA"/>
</dbReference>